<proteinExistence type="predicted"/>
<protein>
    <submittedName>
        <fullName evidence="5">Adenylyltransferase/cytidyltransferase family protein</fullName>
    </submittedName>
</protein>
<dbReference type="PANTHER" id="PTHR46969">
    <property type="entry name" value="BIFUNCTIONAL PROTEIN HLDE"/>
    <property type="match status" value="1"/>
</dbReference>
<dbReference type="KEGG" id="hbs:IPV69_25070"/>
<evidence type="ECO:0000259" key="4">
    <source>
        <dbReference type="Pfam" id="PF01467"/>
    </source>
</evidence>
<evidence type="ECO:0000313" key="6">
    <source>
        <dbReference type="Proteomes" id="UP000593765"/>
    </source>
</evidence>
<keyword evidence="5" id="KW-0808">Transferase</keyword>
<organism evidence="5 6">
    <name type="scientific">Humisphaera borealis</name>
    <dbReference type="NCBI Taxonomy" id="2807512"/>
    <lineage>
        <taxon>Bacteria</taxon>
        <taxon>Pseudomonadati</taxon>
        <taxon>Planctomycetota</taxon>
        <taxon>Phycisphaerae</taxon>
        <taxon>Tepidisphaerales</taxon>
        <taxon>Tepidisphaeraceae</taxon>
        <taxon>Humisphaera</taxon>
    </lineage>
</organism>
<dbReference type="Gene3D" id="3.40.1190.20">
    <property type="match status" value="1"/>
</dbReference>
<evidence type="ECO:0000259" key="3">
    <source>
        <dbReference type="Pfam" id="PF00294"/>
    </source>
</evidence>
<dbReference type="InterPro" id="IPR014729">
    <property type="entry name" value="Rossmann-like_a/b/a_fold"/>
</dbReference>
<dbReference type="InterPro" id="IPR011611">
    <property type="entry name" value="PfkB_dom"/>
</dbReference>
<dbReference type="Pfam" id="PF01467">
    <property type="entry name" value="CTP_transf_like"/>
    <property type="match status" value="1"/>
</dbReference>
<feature type="domain" description="Carbohydrate kinase PfkB" evidence="3">
    <location>
        <begin position="194"/>
        <end position="491"/>
    </location>
</feature>
<evidence type="ECO:0000313" key="5">
    <source>
        <dbReference type="EMBL" id="QOV89430.1"/>
    </source>
</evidence>
<dbReference type="PANTHER" id="PTHR46969:SF1">
    <property type="entry name" value="BIFUNCTIONAL PROTEIN HLDE"/>
    <property type="match status" value="1"/>
</dbReference>
<dbReference type="EMBL" id="CP063458">
    <property type="protein sequence ID" value="QOV89430.1"/>
    <property type="molecule type" value="Genomic_DNA"/>
</dbReference>
<dbReference type="InterPro" id="IPR029056">
    <property type="entry name" value="Ribokinase-like"/>
</dbReference>
<evidence type="ECO:0000256" key="1">
    <source>
        <dbReference type="ARBA" id="ARBA00023268"/>
    </source>
</evidence>
<keyword evidence="1" id="KW-0511">Multifunctional enzyme</keyword>
<dbReference type="GO" id="GO:0005829">
    <property type="term" value="C:cytosol"/>
    <property type="evidence" value="ECO:0007669"/>
    <property type="project" value="TreeGrafter"/>
</dbReference>
<feature type="domain" description="Cytidyltransferase-like" evidence="4">
    <location>
        <begin position="31"/>
        <end position="123"/>
    </location>
</feature>
<dbReference type="NCBIfam" id="TIGR00125">
    <property type="entry name" value="cyt_tran_rel"/>
    <property type="match status" value="1"/>
</dbReference>
<dbReference type="RefSeq" id="WP_206292470.1">
    <property type="nucleotide sequence ID" value="NZ_CP063458.1"/>
</dbReference>
<keyword evidence="5" id="KW-0548">Nucleotidyltransferase</keyword>
<dbReference type="SUPFAM" id="SSF52374">
    <property type="entry name" value="Nucleotidylyl transferase"/>
    <property type="match status" value="1"/>
</dbReference>
<accession>A0A7M2WY35</accession>
<dbReference type="InterPro" id="IPR004821">
    <property type="entry name" value="Cyt_trans-like"/>
</dbReference>
<dbReference type="Proteomes" id="UP000593765">
    <property type="component" value="Chromosome"/>
</dbReference>
<dbReference type="GO" id="GO:0033785">
    <property type="term" value="F:heptose 7-phosphate kinase activity"/>
    <property type="evidence" value="ECO:0007669"/>
    <property type="project" value="TreeGrafter"/>
</dbReference>
<sequence>MITNRKTVPLDALLAFREQARLSGKTVVHCHGCFDIVHPGHIAHLQYARSLGDVLIVSVSADGQVNKGADRPLIPQELRAGSLAALECVDAVYVNADPTAVELLEVLQPDIYVKGREYEKSADPRFIAEKEVVTRGGGRVIFSSGEVVYSSTTLIGRIKSHDRFNDEKLSRFRDRYSLDDGSIHRLLARAAGRKVVVVGDYMLDRYHFCLATGVAGEAPMMSLRAMQQKDYDGAAGVIALHLAGMGASPTLVTCLANDETSAAAVMRMTAAGVDVQAPRVRRSTVCKHRYVVDQTKLFKVDDGAPLPADSRVDLQLAERILSAAEGADAVIFADFGYGTITSGLLDLVLPELRAKVPILSADVSGRQSNLTRFRNFDLLCPTEREVREIQHDFSSGIGAVVWNLLEATQARQAMITLGKQGLVTFDRTGLPEGARLRSEHVPSLATDCVDALGAGDALLAAATLTLAAGGSLQAAALVGSLAAAIEVQQVGNEPVTAEQILEQLGGEQRTARVA</sequence>
<keyword evidence="6" id="KW-1185">Reference proteome</keyword>
<name>A0A7M2WY35_9BACT</name>
<reference evidence="5 6" key="1">
    <citation type="submission" date="2020-10" db="EMBL/GenBank/DDBJ databases">
        <title>Wide distribution of Phycisphaera-like planctomycetes from WD2101 soil group in peatlands and genome analysis of the first cultivated representative.</title>
        <authorList>
            <person name="Dedysh S.N."/>
            <person name="Beletsky A.V."/>
            <person name="Ivanova A."/>
            <person name="Kulichevskaya I.S."/>
            <person name="Suzina N.E."/>
            <person name="Philippov D.A."/>
            <person name="Rakitin A.L."/>
            <person name="Mardanov A.V."/>
            <person name="Ravin N.V."/>
        </authorList>
    </citation>
    <scope>NUCLEOTIDE SEQUENCE [LARGE SCALE GENOMIC DNA]</scope>
    <source>
        <strain evidence="5 6">M1803</strain>
    </source>
</reference>
<dbReference type="SUPFAM" id="SSF53613">
    <property type="entry name" value="Ribokinase-like"/>
    <property type="match status" value="1"/>
</dbReference>
<gene>
    <name evidence="5" type="ORF">IPV69_25070</name>
</gene>
<evidence type="ECO:0000256" key="2">
    <source>
        <dbReference type="ARBA" id="ARBA00023277"/>
    </source>
</evidence>
<dbReference type="GO" id="GO:0033786">
    <property type="term" value="F:heptose-1-phosphate adenylyltransferase activity"/>
    <property type="evidence" value="ECO:0007669"/>
    <property type="project" value="TreeGrafter"/>
</dbReference>
<dbReference type="AlphaFoldDB" id="A0A7M2WY35"/>
<dbReference type="Gene3D" id="3.40.50.620">
    <property type="entry name" value="HUPs"/>
    <property type="match status" value="1"/>
</dbReference>
<keyword evidence="2" id="KW-0119">Carbohydrate metabolism</keyword>
<dbReference type="Pfam" id="PF00294">
    <property type="entry name" value="PfkB"/>
    <property type="match status" value="1"/>
</dbReference>